<dbReference type="EMBL" id="BROD01000001">
    <property type="protein sequence ID" value="GKX66889.1"/>
    <property type="molecule type" value="Genomic_DNA"/>
</dbReference>
<organism evidence="1 2">
    <name type="scientific">Inconstantimicrobium mannanitabidum</name>
    <dbReference type="NCBI Taxonomy" id="1604901"/>
    <lineage>
        <taxon>Bacteria</taxon>
        <taxon>Bacillati</taxon>
        <taxon>Bacillota</taxon>
        <taxon>Clostridia</taxon>
        <taxon>Eubacteriales</taxon>
        <taxon>Clostridiaceae</taxon>
        <taxon>Inconstantimicrobium</taxon>
    </lineage>
</organism>
<sequence length="78" mass="9131">MDNEILNALRSMFKEDLKAELNPIKEEIKEINVKVDRIEKKLDRVHDQIAGSTEFRTETKECFESIKKHISKLTTVTI</sequence>
<reference evidence="1" key="1">
    <citation type="journal article" date="2025" name="Int. J. Syst. Evol. Microbiol.">
        <title>Inconstantimicrobium mannanitabidum sp. nov., a novel member of the family Clostridiaceae isolated from anoxic soil under the treatment of reductive soil disinfestation.</title>
        <authorList>
            <person name="Ueki A."/>
            <person name="Tonouchi A."/>
            <person name="Honma S."/>
            <person name="Kaku N."/>
            <person name="Ueki K."/>
        </authorList>
    </citation>
    <scope>NUCLEOTIDE SEQUENCE</scope>
    <source>
        <strain evidence="1">TW13</strain>
    </source>
</reference>
<proteinExistence type="predicted"/>
<accession>A0ACB5RDP7</accession>
<keyword evidence="2" id="KW-1185">Reference proteome</keyword>
<gene>
    <name evidence="1" type="ORF">rsdtw13_21470</name>
</gene>
<comment type="caution">
    <text evidence="1">The sequence shown here is derived from an EMBL/GenBank/DDBJ whole genome shotgun (WGS) entry which is preliminary data.</text>
</comment>
<evidence type="ECO:0000313" key="2">
    <source>
        <dbReference type="Proteomes" id="UP001058074"/>
    </source>
</evidence>
<evidence type="ECO:0000313" key="1">
    <source>
        <dbReference type="EMBL" id="GKX66889.1"/>
    </source>
</evidence>
<name>A0ACB5RDP7_9CLOT</name>
<protein>
    <submittedName>
        <fullName evidence="1">Uncharacterized protein</fullName>
    </submittedName>
</protein>
<dbReference type="Proteomes" id="UP001058074">
    <property type="component" value="Unassembled WGS sequence"/>
</dbReference>